<dbReference type="EMBL" id="JAADJT010000006">
    <property type="protein sequence ID" value="NGZ85360.1"/>
    <property type="molecule type" value="Genomic_DNA"/>
</dbReference>
<dbReference type="Pfam" id="PF01648">
    <property type="entry name" value="ACPS"/>
    <property type="match status" value="1"/>
</dbReference>
<dbReference type="SUPFAM" id="SSF56214">
    <property type="entry name" value="4'-phosphopantetheinyl transferase"/>
    <property type="match status" value="2"/>
</dbReference>
<reference evidence="5 6" key="1">
    <citation type="submission" date="2020-01" db="EMBL/GenBank/DDBJ databases">
        <authorList>
            <person name="Lee S.D."/>
        </authorList>
    </citation>
    <scope>NUCLEOTIDE SEQUENCE [LARGE SCALE GENOMIC DNA]</scope>
    <source>
        <strain evidence="5 6">SAP-35</strain>
    </source>
</reference>
<name>A0ABX0FL94_9BURK</name>
<dbReference type="Gene3D" id="3.90.470.20">
    <property type="entry name" value="4'-phosphopantetheinyl transferase domain"/>
    <property type="match status" value="2"/>
</dbReference>
<evidence type="ECO:0000256" key="2">
    <source>
        <dbReference type="SAM" id="MobiDB-lite"/>
    </source>
</evidence>
<dbReference type="RefSeq" id="WP_166103943.1">
    <property type="nucleotide sequence ID" value="NZ_JAADJT010000006.1"/>
</dbReference>
<evidence type="ECO:0000259" key="3">
    <source>
        <dbReference type="Pfam" id="PF01648"/>
    </source>
</evidence>
<dbReference type="Gene3D" id="3.10.129.110">
    <property type="entry name" value="Polyketide synthase dehydratase"/>
    <property type="match status" value="1"/>
</dbReference>
<dbReference type="InterPro" id="IPR008278">
    <property type="entry name" value="4-PPantetheinyl_Trfase_dom"/>
</dbReference>
<dbReference type="Proteomes" id="UP000666369">
    <property type="component" value="Unassembled WGS sequence"/>
</dbReference>
<evidence type="ECO:0000256" key="1">
    <source>
        <dbReference type="ARBA" id="ARBA00022679"/>
    </source>
</evidence>
<accession>A0ABX0FL94</accession>
<dbReference type="Pfam" id="PF14765">
    <property type="entry name" value="PS-DH"/>
    <property type="match status" value="1"/>
</dbReference>
<evidence type="ECO:0000313" key="5">
    <source>
        <dbReference type="EMBL" id="NGZ85360.1"/>
    </source>
</evidence>
<protein>
    <submittedName>
        <fullName evidence="5">4'-phosphopantetheinyl transferase superfamily protein</fullName>
    </submittedName>
</protein>
<dbReference type="GO" id="GO:0016740">
    <property type="term" value="F:transferase activity"/>
    <property type="evidence" value="ECO:0007669"/>
    <property type="project" value="UniProtKB-KW"/>
</dbReference>
<feature type="region of interest" description="Disordered" evidence="2">
    <location>
        <begin position="385"/>
        <end position="406"/>
    </location>
</feature>
<dbReference type="InterPro" id="IPR049551">
    <property type="entry name" value="PKS_DH_C"/>
</dbReference>
<feature type="domain" description="Polyketide synthase dehydratase" evidence="4">
    <location>
        <begin position="189"/>
        <end position="279"/>
    </location>
</feature>
<keyword evidence="6" id="KW-1185">Reference proteome</keyword>
<organism evidence="5 6">
    <name type="scientific">Duganella aceris</name>
    <dbReference type="NCBI Taxonomy" id="2703883"/>
    <lineage>
        <taxon>Bacteria</taxon>
        <taxon>Pseudomonadati</taxon>
        <taxon>Pseudomonadota</taxon>
        <taxon>Betaproteobacteria</taxon>
        <taxon>Burkholderiales</taxon>
        <taxon>Oxalobacteraceae</taxon>
        <taxon>Telluria group</taxon>
        <taxon>Duganella</taxon>
    </lineage>
</organism>
<evidence type="ECO:0000313" key="6">
    <source>
        <dbReference type="Proteomes" id="UP000666369"/>
    </source>
</evidence>
<evidence type="ECO:0000259" key="4">
    <source>
        <dbReference type="Pfam" id="PF14765"/>
    </source>
</evidence>
<feature type="domain" description="4'-phosphopantetheinyl transferase" evidence="3">
    <location>
        <begin position="521"/>
        <end position="589"/>
    </location>
</feature>
<keyword evidence="1 5" id="KW-0808">Transferase</keyword>
<dbReference type="InterPro" id="IPR037143">
    <property type="entry name" value="4-PPantetheinyl_Trfase_dom_sf"/>
</dbReference>
<gene>
    <name evidence="5" type="ORF">GW587_13970</name>
</gene>
<feature type="compositionally biased region" description="Low complexity" evidence="2">
    <location>
        <begin position="385"/>
        <end position="394"/>
    </location>
</feature>
<comment type="caution">
    <text evidence="5">The sequence shown here is derived from an EMBL/GenBank/DDBJ whole genome shotgun (WGS) entry which is preliminary data.</text>
</comment>
<proteinExistence type="predicted"/>
<reference evidence="6" key="2">
    <citation type="submission" date="2023-07" db="EMBL/GenBank/DDBJ databases">
        <title>Duganella aceri sp. nov., isolated from tree sap.</title>
        <authorList>
            <person name="Kim I.S."/>
        </authorList>
    </citation>
    <scope>NUCLEOTIDE SEQUENCE [LARGE SCALE GENOMIC DNA]</scope>
    <source>
        <strain evidence="6">SAP-35</strain>
    </source>
</reference>
<dbReference type="InterPro" id="IPR042104">
    <property type="entry name" value="PKS_dehydratase_sf"/>
</dbReference>
<sequence>MMRDAAPLAPRLPFVERIASHLPLRHIVVERTLSLARDLHLADHHFVPARPHKPLAECFPVLPLTFSLEAMAEVAACLAPGMGLTGFDGVGAARWIALADQTELPLRIEARLVDEDAAGPGSGPGLAPGVDAGLGAAGRRVAVTIRAGGDPRPAISATVRFGRHYRLGLHPVFSPLAADVGLDSAAIYASRQMFHGPSLRCLEGEVAVGAQGAAGTLVVRAPDRLFAAMSAPQLLTDPALMDGIGQLIGIWAMRRRQRVTFPIGIERLEYYAATPPPGTRVPLRIDTTVLGKLLSTVVEIGDGAGGVWMRIAGWKSWQFLWEPRLLAFRRRPGAHLLSVELPLPASLAEADADTAPAPGASGDPAPGATVASGLGAAAAPGLAAAAVPGSGASGDTSPGVGGGRGKPPVWQLMDAAVVADFDRTLLARHYLRRDEMAAFEAKAAVPPRQLEWLLGRIAAKDAARRWAAGPGAELLHPVTFAIDNDAAGRPRVTHWPLPSPPPQLSIAHSHGRALAAAHHAAIGVDIEAVAPRDSLCVAAFSDARERRWLRAGDGVDADEWLTRLWCAKEVLGKLMGTAVRPSPLAFAAVGRDAHDCLLMRHRPDGAGARVAAVRDGRFIYALGLALATAPQPAATAPAAATTSTSPS</sequence>